<dbReference type="InterPro" id="IPR000644">
    <property type="entry name" value="CBS_dom"/>
</dbReference>
<dbReference type="SUPFAM" id="SSF54631">
    <property type="entry name" value="CBS-domain pair"/>
    <property type="match status" value="1"/>
</dbReference>
<evidence type="ECO:0000259" key="3">
    <source>
        <dbReference type="PROSITE" id="PS51371"/>
    </source>
</evidence>
<name>A0A1Q2CZQ4_9ACTN</name>
<dbReference type="KEGG" id="tfa:BW733_12600"/>
<dbReference type="CDD" id="cd04623">
    <property type="entry name" value="CBS_pair_bac_euk"/>
    <property type="match status" value="1"/>
</dbReference>
<dbReference type="STRING" id="399497.BW733_12600"/>
<feature type="domain" description="CBS" evidence="3">
    <location>
        <begin position="7"/>
        <end position="68"/>
    </location>
</feature>
<reference evidence="4 5" key="1">
    <citation type="journal article" date="2008" name="Int. J. Syst. Evol. Microbiol.">
        <title>Tessaracoccus flavescens sp. nov., isolated from marine sediment.</title>
        <authorList>
            <person name="Lee D.W."/>
            <person name="Lee S.D."/>
        </authorList>
    </citation>
    <scope>NUCLEOTIDE SEQUENCE [LARGE SCALE GENOMIC DNA]</scope>
    <source>
        <strain evidence="4 5">SST-39T</strain>
    </source>
</reference>
<keyword evidence="1 2" id="KW-0129">CBS domain</keyword>
<dbReference type="Gene3D" id="3.10.580.10">
    <property type="entry name" value="CBS-domain"/>
    <property type="match status" value="1"/>
</dbReference>
<sequence>MRITDVINHKGSSVVTAGPDQDLAHLVRLLTEHNIGAVVIAGPDGSVAGIAGERDVVRALAAYGSEALSHPISDVMAAEVRTVAMDDDLTDVAASMTELRVRHMPVLVDSQLAAIVSIGDIVKEPHRRPAERDGVPDQLRARATCPHVTCLSDRIDG</sequence>
<evidence type="ECO:0000256" key="1">
    <source>
        <dbReference type="ARBA" id="ARBA00023122"/>
    </source>
</evidence>
<dbReference type="PANTHER" id="PTHR43080:SF2">
    <property type="entry name" value="CBS DOMAIN-CONTAINING PROTEIN"/>
    <property type="match status" value="1"/>
</dbReference>
<gene>
    <name evidence="4" type="ORF">BW733_12600</name>
</gene>
<dbReference type="RefSeq" id="WP_202970203.1">
    <property type="nucleotide sequence ID" value="NZ_CP019607.1"/>
</dbReference>
<evidence type="ECO:0000256" key="2">
    <source>
        <dbReference type="PROSITE-ProRule" id="PRU00703"/>
    </source>
</evidence>
<dbReference type="PROSITE" id="PS51371">
    <property type="entry name" value="CBS"/>
    <property type="match status" value="2"/>
</dbReference>
<dbReference type="InterPro" id="IPR044725">
    <property type="entry name" value="CBSX3_CBS_dom"/>
</dbReference>
<dbReference type="InterPro" id="IPR046342">
    <property type="entry name" value="CBS_dom_sf"/>
</dbReference>
<dbReference type="InterPro" id="IPR051257">
    <property type="entry name" value="Diverse_CBS-Domain"/>
</dbReference>
<feature type="domain" description="CBS" evidence="3">
    <location>
        <begin position="76"/>
        <end position="132"/>
    </location>
</feature>
<dbReference type="AlphaFoldDB" id="A0A1Q2CZQ4"/>
<keyword evidence="5" id="KW-1185">Reference proteome</keyword>
<accession>A0A1Q2CZQ4</accession>
<dbReference type="PANTHER" id="PTHR43080">
    <property type="entry name" value="CBS DOMAIN-CONTAINING PROTEIN CBSX3, MITOCHONDRIAL"/>
    <property type="match status" value="1"/>
</dbReference>
<organism evidence="4 5">
    <name type="scientific">Tessaracoccus flavescens</name>
    <dbReference type="NCBI Taxonomy" id="399497"/>
    <lineage>
        <taxon>Bacteria</taxon>
        <taxon>Bacillati</taxon>
        <taxon>Actinomycetota</taxon>
        <taxon>Actinomycetes</taxon>
        <taxon>Propionibacteriales</taxon>
        <taxon>Propionibacteriaceae</taxon>
        <taxon>Tessaracoccus</taxon>
    </lineage>
</organism>
<dbReference type="SMART" id="SM00116">
    <property type="entry name" value="CBS"/>
    <property type="match status" value="2"/>
</dbReference>
<dbReference type="Pfam" id="PF00571">
    <property type="entry name" value="CBS"/>
    <property type="match status" value="2"/>
</dbReference>
<dbReference type="Proteomes" id="UP000188235">
    <property type="component" value="Chromosome"/>
</dbReference>
<proteinExistence type="predicted"/>
<evidence type="ECO:0000313" key="4">
    <source>
        <dbReference type="EMBL" id="AQP51524.1"/>
    </source>
</evidence>
<evidence type="ECO:0000313" key="5">
    <source>
        <dbReference type="Proteomes" id="UP000188235"/>
    </source>
</evidence>
<protein>
    <recommendedName>
        <fullName evidence="3">CBS domain-containing protein</fullName>
    </recommendedName>
</protein>
<dbReference type="EMBL" id="CP019607">
    <property type="protein sequence ID" value="AQP51524.1"/>
    <property type="molecule type" value="Genomic_DNA"/>
</dbReference>